<dbReference type="EMBL" id="BAABWN010000004">
    <property type="protein sequence ID" value="GAA6167775.1"/>
    <property type="molecule type" value="Genomic_DNA"/>
</dbReference>
<evidence type="ECO:0008006" key="4">
    <source>
        <dbReference type="Google" id="ProtNLM"/>
    </source>
</evidence>
<keyword evidence="1" id="KW-0472">Membrane</keyword>
<proteinExistence type="predicted"/>
<evidence type="ECO:0000313" key="2">
    <source>
        <dbReference type="EMBL" id="GAA6167775.1"/>
    </source>
</evidence>
<feature type="transmembrane region" description="Helical" evidence="1">
    <location>
        <begin position="85"/>
        <end position="104"/>
    </location>
</feature>
<dbReference type="Proteomes" id="UP001465153">
    <property type="component" value="Unassembled WGS sequence"/>
</dbReference>
<dbReference type="RefSeq" id="WP_353302414.1">
    <property type="nucleotide sequence ID" value="NZ_BAABWN010000004.1"/>
</dbReference>
<keyword evidence="1" id="KW-1133">Transmembrane helix</keyword>
<reference evidence="2 3" key="1">
    <citation type="submission" date="2024-04" db="EMBL/GenBank/DDBJ databases">
        <title>Draft genome sequence of Sessilibacter corallicola NBRC 116591.</title>
        <authorList>
            <person name="Miyakawa T."/>
            <person name="Kusuya Y."/>
            <person name="Miura T."/>
        </authorList>
    </citation>
    <scope>NUCLEOTIDE SEQUENCE [LARGE SCALE GENOMIC DNA]</scope>
    <source>
        <strain evidence="2 3">KU-00831-HH</strain>
    </source>
</reference>
<gene>
    <name evidence="2" type="ORF">NBRC116591_15850</name>
</gene>
<feature type="transmembrane region" description="Helical" evidence="1">
    <location>
        <begin position="116"/>
        <end position="149"/>
    </location>
</feature>
<feature type="transmembrane region" description="Helical" evidence="1">
    <location>
        <begin position="169"/>
        <end position="187"/>
    </location>
</feature>
<sequence>MLLIVLFAPWRAFFSVSQRVLLWLFYAFSLASVWLLEVKVADVFSVHLSMMTAAVFLFGFRLAILAGVFGLFAHQLVSPFMWDVLGLNFLLTVVMPAVGTYIALKIVALVPINNLFVFILGGGFFGAILSVLVTVASGLALFGIFNAWSLTVVIKDHLWLYGMSLFPEGFINGAIVSTTTVLWPHLVKTYDDHRYLDDS</sequence>
<organism evidence="2 3">
    <name type="scientific">Sessilibacter corallicola</name>
    <dbReference type="NCBI Taxonomy" id="2904075"/>
    <lineage>
        <taxon>Bacteria</taxon>
        <taxon>Pseudomonadati</taxon>
        <taxon>Pseudomonadota</taxon>
        <taxon>Gammaproteobacteria</taxon>
        <taxon>Cellvibrionales</taxon>
        <taxon>Cellvibrionaceae</taxon>
        <taxon>Sessilibacter</taxon>
    </lineage>
</organism>
<keyword evidence="3" id="KW-1185">Reference proteome</keyword>
<evidence type="ECO:0000313" key="3">
    <source>
        <dbReference type="Proteomes" id="UP001465153"/>
    </source>
</evidence>
<dbReference type="Gene3D" id="1.10.1760.20">
    <property type="match status" value="1"/>
</dbReference>
<protein>
    <recommendedName>
        <fullName evidence="4">ECF transporter S component</fullName>
    </recommendedName>
</protein>
<keyword evidence="1" id="KW-0812">Transmembrane</keyword>
<accession>A0ABQ0A830</accession>
<feature type="transmembrane region" description="Helical" evidence="1">
    <location>
        <begin position="48"/>
        <end position="73"/>
    </location>
</feature>
<comment type="caution">
    <text evidence="2">The sequence shown here is derived from an EMBL/GenBank/DDBJ whole genome shotgun (WGS) entry which is preliminary data.</text>
</comment>
<name>A0ABQ0A830_9GAMM</name>
<evidence type="ECO:0000256" key="1">
    <source>
        <dbReference type="SAM" id="Phobius"/>
    </source>
</evidence>
<feature type="transmembrane region" description="Helical" evidence="1">
    <location>
        <begin position="20"/>
        <end position="36"/>
    </location>
</feature>